<dbReference type="GO" id="GO:0016757">
    <property type="term" value="F:glycosyltransferase activity"/>
    <property type="evidence" value="ECO:0007669"/>
    <property type="project" value="UniProtKB-KW"/>
</dbReference>
<accession>A0A9C7PWE8</accession>
<dbReference type="OrthoDB" id="2526284at2759"/>
<keyword evidence="4" id="KW-0808">Transferase</keyword>
<evidence type="ECO:0000256" key="2">
    <source>
        <dbReference type="ARBA" id="ARBA00007647"/>
    </source>
</evidence>
<dbReference type="AlphaFoldDB" id="A0A9C7PWE8"/>
<name>A0A9C7PWE8_9RHOD</name>
<evidence type="ECO:0000256" key="5">
    <source>
        <dbReference type="ARBA" id="ARBA00022692"/>
    </source>
</evidence>
<evidence type="ECO:0000256" key="7">
    <source>
        <dbReference type="ARBA" id="ARBA00023136"/>
    </source>
</evidence>
<evidence type="ECO:0000256" key="3">
    <source>
        <dbReference type="ARBA" id="ARBA00022676"/>
    </source>
</evidence>
<dbReference type="Pfam" id="PF01697">
    <property type="entry name" value="Glyco_transf_92"/>
    <property type="match status" value="1"/>
</dbReference>
<evidence type="ECO:0000313" key="10">
    <source>
        <dbReference type="Proteomes" id="UP001061958"/>
    </source>
</evidence>
<reference evidence="9" key="1">
    <citation type="journal article" date="2022" name="Proc. Natl. Acad. Sci. U.S.A.">
        <title>Life cycle and functional genomics of the unicellular red alga Galdieria for elucidating algal and plant evolution and industrial use.</title>
        <authorList>
            <person name="Hirooka S."/>
            <person name="Itabashi T."/>
            <person name="Ichinose T.M."/>
            <person name="Onuma R."/>
            <person name="Fujiwara T."/>
            <person name="Yamashita S."/>
            <person name="Jong L.W."/>
            <person name="Tomita R."/>
            <person name="Iwane A.H."/>
            <person name="Miyagishima S.Y."/>
        </authorList>
    </citation>
    <scope>NUCLEOTIDE SEQUENCE</scope>
    <source>
        <strain evidence="9">NBRC 102759</strain>
    </source>
</reference>
<organism evidence="9 10">
    <name type="scientific">Galdieria partita</name>
    <dbReference type="NCBI Taxonomy" id="83374"/>
    <lineage>
        <taxon>Eukaryota</taxon>
        <taxon>Rhodophyta</taxon>
        <taxon>Bangiophyceae</taxon>
        <taxon>Galdieriales</taxon>
        <taxon>Galdieriaceae</taxon>
        <taxon>Galdieria</taxon>
    </lineage>
</organism>
<evidence type="ECO:0000256" key="1">
    <source>
        <dbReference type="ARBA" id="ARBA00004167"/>
    </source>
</evidence>
<evidence type="ECO:0000256" key="6">
    <source>
        <dbReference type="ARBA" id="ARBA00022989"/>
    </source>
</evidence>
<sequence length="446" mass="51930">MAISKKTKSKLLLWKLSFITLGLFFTINIPKVRVLYPGNRSSLLRPLARGSNISHICSPDRFPIHGLKVGSFPPLFDAVVVEDLERNTSVGLFFTMAATNFSQVVSLGPLFCEFDTKEVTRIKEPVRERYNLALILLCPVPELARKNLERNFSITMRFADESRNNVSPFFHACWSVQANYFVPGSHLSKKKVGACLLLQDKNQFIDEWIAYHNLLGIERVYIYLNEIRDDSLLQFRNYFEQDIVLPIKWPFLSPNRLPFSRMQSVQINDCLWRFRHLHDWLVFMDVDEFLQPMGNVSLKGFVNYLRFMESKEDIGGLCVHNVFFGMAPSHKYNPDSLVIEQAVYRQENVTTTRPKTIARPTNVYYMWVHVPSIGRKCIYPDPDKEVRLVHYKNVDTKPPKWYPEMKVLDNSMQCIASKVKEQLKRQPSVWNSVRYQNSIGEFRNGQ</sequence>
<feature type="transmembrane region" description="Helical" evidence="8">
    <location>
        <begin position="12"/>
        <end position="30"/>
    </location>
</feature>
<evidence type="ECO:0000256" key="4">
    <source>
        <dbReference type="ARBA" id="ARBA00022679"/>
    </source>
</evidence>
<protein>
    <recommendedName>
        <fullName evidence="11">Glycosyltransferase family 92 protein</fullName>
    </recommendedName>
</protein>
<dbReference type="EMBL" id="BQMJ01000021">
    <property type="protein sequence ID" value="GJQ11162.1"/>
    <property type="molecule type" value="Genomic_DNA"/>
</dbReference>
<evidence type="ECO:0008006" key="11">
    <source>
        <dbReference type="Google" id="ProtNLM"/>
    </source>
</evidence>
<keyword evidence="7 8" id="KW-0472">Membrane</keyword>
<dbReference type="GO" id="GO:0016020">
    <property type="term" value="C:membrane"/>
    <property type="evidence" value="ECO:0007669"/>
    <property type="project" value="UniProtKB-SubCell"/>
</dbReference>
<comment type="similarity">
    <text evidence="2">Belongs to the glycosyltransferase 92 family.</text>
</comment>
<dbReference type="Proteomes" id="UP001061958">
    <property type="component" value="Unassembled WGS sequence"/>
</dbReference>
<reference evidence="9" key="2">
    <citation type="submission" date="2022-01" db="EMBL/GenBank/DDBJ databases">
        <authorList>
            <person name="Hirooka S."/>
            <person name="Miyagishima S.Y."/>
        </authorList>
    </citation>
    <scope>NUCLEOTIDE SEQUENCE</scope>
    <source>
        <strain evidence="9">NBRC 102759</strain>
    </source>
</reference>
<keyword evidence="6 8" id="KW-1133">Transmembrane helix</keyword>
<dbReference type="InterPro" id="IPR008166">
    <property type="entry name" value="Glyco_transf_92"/>
</dbReference>
<evidence type="ECO:0000256" key="8">
    <source>
        <dbReference type="SAM" id="Phobius"/>
    </source>
</evidence>
<dbReference type="PANTHER" id="PTHR21461">
    <property type="entry name" value="GLYCOSYLTRANSFERASE FAMILY 92 PROTEIN"/>
    <property type="match status" value="1"/>
</dbReference>
<dbReference type="GO" id="GO:0005737">
    <property type="term" value="C:cytoplasm"/>
    <property type="evidence" value="ECO:0007669"/>
    <property type="project" value="TreeGrafter"/>
</dbReference>
<keyword evidence="5 8" id="KW-0812">Transmembrane</keyword>
<proteinExistence type="inferred from homology"/>
<evidence type="ECO:0000313" key="9">
    <source>
        <dbReference type="EMBL" id="GJQ11162.1"/>
    </source>
</evidence>
<gene>
    <name evidence="9" type="ORF">GpartN1_g2953.t1</name>
</gene>
<dbReference type="PANTHER" id="PTHR21461:SF87">
    <property type="entry name" value="GH12965P"/>
    <property type="match status" value="1"/>
</dbReference>
<keyword evidence="3" id="KW-0328">Glycosyltransferase</keyword>
<comment type="subcellular location">
    <subcellularLocation>
        <location evidence="1">Membrane</location>
        <topology evidence="1">Single-pass membrane protein</topology>
    </subcellularLocation>
</comment>
<comment type="caution">
    <text evidence="9">The sequence shown here is derived from an EMBL/GenBank/DDBJ whole genome shotgun (WGS) entry which is preliminary data.</text>
</comment>
<keyword evidence="10" id="KW-1185">Reference proteome</keyword>